<name>A0A6F8VBD2_9PROT</name>
<accession>A0A6F8VBD2</accession>
<dbReference type="AlphaFoldDB" id="A0A6F8VBD2"/>
<dbReference type="Proteomes" id="UP000502260">
    <property type="component" value="Chromosome"/>
</dbReference>
<proteinExistence type="predicted"/>
<dbReference type="EMBL" id="AP022853">
    <property type="protein sequence ID" value="BCB26316.1"/>
    <property type="molecule type" value="Genomic_DNA"/>
</dbReference>
<dbReference type="PANTHER" id="PTHR34351:SF1">
    <property type="entry name" value="SLR1927 PROTEIN"/>
    <property type="match status" value="1"/>
</dbReference>
<keyword evidence="1" id="KW-1133">Transmembrane helix</keyword>
<reference evidence="3" key="1">
    <citation type="submission" date="2020-03" db="EMBL/GenBank/DDBJ databases">
        <title>Complete genome sequence of sulfur-oxidizing bacterium skT11.</title>
        <authorList>
            <person name="Kanda M."/>
            <person name="Kojima H."/>
            <person name="Fukui M."/>
        </authorList>
    </citation>
    <scope>NUCLEOTIDE SEQUENCE [LARGE SCALE GENOMIC DNA]</scope>
    <source>
        <strain evidence="3">skT11</strain>
    </source>
</reference>
<keyword evidence="1" id="KW-0472">Membrane</keyword>
<evidence type="ECO:0000313" key="2">
    <source>
        <dbReference type="EMBL" id="BCB26316.1"/>
    </source>
</evidence>
<gene>
    <name evidence="2" type="ORF">SKTS_12020</name>
</gene>
<dbReference type="PANTHER" id="PTHR34351">
    <property type="entry name" value="SLR1927 PROTEIN-RELATED"/>
    <property type="match status" value="1"/>
</dbReference>
<feature type="transmembrane region" description="Helical" evidence="1">
    <location>
        <begin position="59"/>
        <end position="76"/>
    </location>
</feature>
<keyword evidence="1" id="KW-0812">Transmembrane</keyword>
<evidence type="ECO:0000256" key="1">
    <source>
        <dbReference type="SAM" id="Phobius"/>
    </source>
</evidence>
<keyword evidence="3" id="KW-1185">Reference proteome</keyword>
<dbReference type="KEGG" id="slac:SKTS_12020"/>
<evidence type="ECO:0000313" key="3">
    <source>
        <dbReference type="Proteomes" id="UP000502260"/>
    </source>
</evidence>
<dbReference type="RefSeq" id="WP_173061806.1">
    <property type="nucleotide sequence ID" value="NZ_AP022853.1"/>
</dbReference>
<organism evidence="2 3">
    <name type="scientific">Sulfurimicrobium lacus</name>
    <dbReference type="NCBI Taxonomy" id="2715678"/>
    <lineage>
        <taxon>Bacteria</taxon>
        <taxon>Pseudomonadati</taxon>
        <taxon>Pseudomonadota</taxon>
        <taxon>Betaproteobacteria</taxon>
        <taxon>Nitrosomonadales</taxon>
        <taxon>Sulfuricellaceae</taxon>
        <taxon>Sulfurimicrobium</taxon>
    </lineage>
</organism>
<sequence>MTGLTHRLAAWSARFNPLRQSAFEFLQSPFLKQLLHPAPEAAPVTLTQRRLYILPTRHGLIFALMLLVMLLGSINYANSMGFVLTFLLGSLAVVSILHTYRNLAQLTISAGKSAPVFVGQEARFHLSASNTGNIPRYAIGLRAGKDVAGFTDVAPNHAAALAFGLPAQRRGLLRAPSFNLFSTFPLGLFRTWTHLDLDINCLVYPRPAAEALPLPAFQAQTGQGSRHGAGQEDFSGLRTYRNGDSLRHVAWKAVAREQGMLTKQFDGATQQELWLDWDLLPGMDVETRLSRLTRWVLDADTAAQRYGLRLPGRVLSPASGAEHRRQCLETLALFGL</sequence>
<protein>
    <submittedName>
        <fullName evidence="2">Uncharacterized protein</fullName>
    </submittedName>
</protein>
<feature type="transmembrane region" description="Helical" evidence="1">
    <location>
        <begin position="82"/>
        <end position="100"/>
    </location>
</feature>